<feature type="binding site" evidence="7">
    <location>
        <position position="178"/>
    </location>
    <ligand>
        <name>cyanocob(III)alamin</name>
        <dbReference type="ChEBI" id="CHEBI:17439"/>
    </ligand>
</feature>
<keyword evidence="3" id="KW-0171">Cobalt transport</keyword>
<dbReference type="PANTHER" id="PTHR10559">
    <property type="entry name" value="TRANSCOBALAMIN-1/GASTRIC INTRINSIC FACTOR"/>
    <property type="match status" value="1"/>
</dbReference>
<keyword evidence="4" id="KW-0964">Secreted</keyword>
<dbReference type="GeneID" id="103060851"/>
<feature type="binding site" evidence="7">
    <location>
        <begin position="83"/>
        <end position="87"/>
    </location>
    <ligand>
        <name>cyanocob(III)alamin</name>
        <dbReference type="ChEBI" id="CHEBI:17439"/>
    </ligand>
</feature>
<dbReference type="RefSeq" id="XP_025033280.1">
    <property type="nucleotide sequence ID" value="XM_025177512.1"/>
</dbReference>
<feature type="binding site" evidence="7">
    <location>
        <position position="128"/>
    </location>
    <ligand>
        <name>cyanocob(III)alamin</name>
        <dbReference type="ChEBI" id="CHEBI:17439"/>
    </ligand>
</feature>
<evidence type="ECO:0000256" key="2">
    <source>
        <dbReference type="ARBA" id="ARBA00006449"/>
    </source>
</evidence>
<protein>
    <submittedName>
        <fullName evidence="11">Transcobalamin-1-like isoform X2</fullName>
    </submittedName>
</protein>
<dbReference type="GO" id="GO:0005615">
    <property type="term" value="C:extracellular space"/>
    <property type="evidence" value="ECO:0007669"/>
    <property type="project" value="TreeGrafter"/>
</dbReference>
<dbReference type="Proteomes" id="UP000695026">
    <property type="component" value="Unplaced"/>
</dbReference>
<evidence type="ECO:0000256" key="4">
    <source>
        <dbReference type="ARBA" id="ARBA00022525"/>
    </source>
</evidence>
<dbReference type="Pfam" id="PF14478">
    <property type="entry name" value="DUF4430"/>
    <property type="match status" value="1"/>
</dbReference>
<feature type="binding site" evidence="7">
    <location>
        <position position="227"/>
    </location>
    <ligand>
        <name>cyanocob(III)alamin</name>
        <dbReference type="ChEBI" id="CHEBI:17439"/>
    </ligand>
</feature>
<keyword evidence="3" id="KW-0813">Transport</keyword>
<feature type="binding site" evidence="7">
    <location>
        <position position="332"/>
    </location>
    <ligand>
        <name>cyanocob(III)alamin</name>
        <dbReference type="ChEBI" id="CHEBI:17439"/>
    </ligand>
</feature>
<evidence type="ECO:0000256" key="1">
    <source>
        <dbReference type="ARBA" id="ARBA00004613"/>
    </source>
</evidence>
<dbReference type="GO" id="GO:0031419">
    <property type="term" value="F:cobalamin binding"/>
    <property type="evidence" value="ECO:0007669"/>
    <property type="project" value="InterPro"/>
</dbReference>
<evidence type="ECO:0000256" key="5">
    <source>
        <dbReference type="ARBA" id="ARBA00022729"/>
    </source>
</evidence>
<evidence type="ECO:0000313" key="11">
    <source>
        <dbReference type="RefSeq" id="XP_025033280.1"/>
    </source>
</evidence>
<dbReference type="PANTHER" id="PTHR10559:SF15">
    <property type="entry name" value="COBALAMIN BINDING INTRINSIC FACTOR"/>
    <property type="match status" value="1"/>
</dbReference>
<keyword evidence="5" id="KW-0732">Signal</keyword>
<dbReference type="Gene3D" id="2.170.130.30">
    <property type="match status" value="1"/>
</dbReference>
<comment type="similarity">
    <text evidence="2">Belongs to the eukaryotic cobalamin transport proteins family.</text>
</comment>
<evidence type="ECO:0000256" key="7">
    <source>
        <dbReference type="PIRSR" id="PIRSR602157-1"/>
    </source>
</evidence>
<dbReference type="GO" id="GO:0006824">
    <property type="term" value="P:cobalt ion transport"/>
    <property type="evidence" value="ECO:0007669"/>
    <property type="project" value="UniProtKB-KW"/>
</dbReference>
<dbReference type="Pfam" id="PF01122">
    <property type="entry name" value="Cobalamin_bind"/>
    <property type="match status" value="1"/>
</dbReference>
<keyword evidence="3" id="KW-0406">Ion transport</keyword>
<sequence>MGKGTVLLPKDCLLNLCGLRPLSLFLAEMSSGKVALYVLALRSACQNPTDVSTPEKHVNLVQVLEKKTKEEIKHFDTTRTPKTDYYQLALDTLALCVEKSSELKTAASALADAALDNRFQFQGRFSVDIGAVASLALFCVDKGISSQQSELTGTIKKALALITKQILDEQQKNGTLGNIYSTGLAMQALNVTSEFYGPTAWNCEKTLEVVLDQVTKGAFSPPADASQILPSLVGKTYLDVRSLTCTSENVTVHYNVINVIKEPHFNFSITVKVPKGSVLLAVLEAAQQANPSEFRFQTGLTHCSPMVTSINALQASTNEKTYWQFLSGKAPLEQGIYIILGRRITATFFSYINYD</sequence>
<dbReference type="Gene3D" id="1.50.10.20">
    <property type="match status" value="1"/>
</dbReference>
<feature type="domain" description="Transcobalamin-like C-terminal" evidence="9">
    <location>
        <begin position="276"/>
        <end position="327"/>
    </location>
</feature>
<evidence type="ECO:0000256" key="8">
    <source>
        <dbReference type="PIRSR" id="PIRSR602157-2"/>
    </source>
</evidence>
<proteinExistence type="inferred from homology"/>
<evidence type="ECO:0000256" key="6">
    <source>
        <dbReference type="ARBA" id="ARBA00023285"/>
    </source>
</evidence>
<dbReference type="InterPro" id="IPR002157">
    <property type="entry name" value="Cbl-bd_prot"/>
</dbReference>
<evidence type="ECO:0000259" key="9">
    <source>
        <dbReference type="Pfam" id="PF14478"/>
    </source>
</evidence>
<dbReference type="InterPro" id="IPR027954">
    <property type="entry name" value="Transcobalamin-like_C"/>
</dbReference>
<dbReference type="AlphaFoldDB" id="A0A9F5IX90"/>
<gene>
    <name evidence="11" type="primary">LOC103060851</name>
</gene>
<reference evidence="11" key="1">
    <citation type="submission" date="2025-08" db="UniProtKB">
        <authorList>
            <consortium name="RefSeq"/>
        </authorList>
    </citation>
    <scope>IDENTIFICATION</scope>
    <source>
        <tissue evidence="11">Liver</tissue>
    </source>
</reference>
<keyword evidence="10" id="KW-1185">Reference proteome</keyword>
<organism evidence="10 11">
    <name type="scientific">Python bivittatus</name>
    <name type="common">Burmese python</name>
    <name type="synonym">Python molurus bivittatus</name>
    <dbReference type="NCBI Taxonomy" id="176946"/>
    <lineage>
        <taxon>Eukaryota</taxon>
        <taxon>Metazoa</taxon>
        <taxon>Chordata</taxon>
        <taxon>Craniata</taxon>
        <taxon>Vertebrata</taxon>
        <taxon>Euteleostomi</taxon>
        <taxon>Lepidosauria</taxon>
        <taxon>Squamata</taxon>
        <taxon>Bifurcata</taxon>
        <taxon>Unidentata</taxon>
        <taxon>Episquamata</taxon>
        <taxon>Toxicofera</taxon>
        <taxon>Serpentes</taxon>
        <taxon>Henophidia</taxon>
        <taxon>Pythonidae</taxon>
        <taxon>Python</taxon>
    </lineage>
</organism>
<name>A0A9F5IX90_PYTBI</name>
<feature type="disulfide bond" evidence="8">
    <location>
        <begin position="96"/>
        <end position="139"/>
    </location>
</feature>
<keyword evidence="8" id="KW-1015">Disulfide bond</keyword>
<accession>A0A9F5IX90</accession>
<evidence type="ECO:0000313" key="10">
    <source>
        <dbReference type="Proteomes" id="UP000695026"/>
    </source>
</evidence>
<comment type="subcellular location">
    <subcellularLocation>
        <location evidence="1">Secreted</location>
    </subcellularLocation>
</comment>
<keyword evidence="6 7" id="KW-0170">Cobalt</keyword>
<dbReference type="InterPro" id="IPR051588">
    <property type="entry name" value="Cobalamin_Transport"/>
</dbReference>
<dbReference type="GO" id="GO:0015889">
    <property type="term" value="P:cobalamin transport"/>
    <property type="evidence" value="ECO:0007669"/>
    <property type="project" value="InterPro"/>
</dbReference>
<evidence type="ECO:0000256" key="3">
    <source>
        <dbReference type="ARBA" id="ARBA00022426"/>
    </source>
</evidence>